<comment type="caution">
    <text evidence="3">The sequence shown here is derived from an EMBL/GenBank/DDBJ whole genome shotgun (WGS) entry which is preliminary data.</text>
</comment>
<evidence type="ECO:0000313" key="4">
    <source>
        <dbReference type="Proteomes" id="UP001174037"/>
    </source>
</evidence>
<reference evidence="3" key="1">
    <citation type="journal article" date="2023" name="Int. J. Mol. Sci.">
        <title>Antibiotic Resistance/Susceptibility Profiles of Staphylococcus equorum Strains from Cheese, and Genome Analysis for Antibiotic Resistance Genes.</title>
        <authorList>
            <person name="Vazquez L."/>
            <person name="Srednik M.E."/>
            <person name="Rodriguez J."/>
            <person name="Florez A.B."/>
            <person name="Mayo B."/>
        </authorList>
    </citation>
    <scope>NUCLEOTIDE SEQUENCE</scope>
    <source>
        <strain evidence="3">5A3I</strain>
    </source>
</reference>
<reference evidence="3" key="2">
    <citation type="submission" date="2023-03" db="EMBL/GenBank/DDBJ databases">
        <authorList>
            <person name="Vazquez L."/>
            <person name="Rodriguez J."/>
            <person name="Mayo B."/>
            <person name="Florez A.B."/>
        </authorList>
    </citation>
    <scope>NUCLEOTIDE SEQUENCE</scope>
    <source>
        <strain evidence="3">5A3I</strain>
    </source>
</reference>
<keyword evidence="2" id="KW-0472">Membrane</keyword>
<dbReference type="SUPFAM" id="SSF82866">
    <property type="entry name" value="Multidrug efflux transporter AcrB transmembrane domain"/>
    <property type="match status" value="2"/>
</dbReference>
<feature type="transmembrane region" description="Helical" evidence="2">
    <location>
        <begin position="946"/>
        <end position="971"/>
    </location>
</feature>
<sequence length="1066" mass="114697">MIKKLLQFSLGNKFAIFLMVLLVILAGIYSSSKMKLELLPDVEPPMITIQTALPGATPETVKEDISDKIDSQVRSMSDVKSVSAQSIQNASMVTVEYEETADMDKAENDLKKEIDKIKFDEEVEEPELTRSSMDAFPIVAYSFSNKEDNLKDTTSKINNELIPRLETIEGIQTAQLNGQTSREVSVKFDQDKLQESGLSAESVQQFLKSATSETPLGLFQFDKTEKSVVIDGQFTSVDALKDLEIPLTAGAGSSAQGQSASDSGQQGAAQSQGGAGASSQGSAMQGAGASSGSGGESVPSVKLDDIADVSVGDVRESISKTNGKDAVNVQVTKSQDANTVKVAEDTKNEIDKFVEENPDVNSTKVMDTAKPIQDSLYTMIEKAALGTMVAIIVILLFLRNIRTTAISIVSIPMSILIAMVALKLSDVSLNILTLGALTVAIGRVIDDSIVVVENIYRRLSDKDEKLSGDKLVISATSEVFKPILSSTIVTIIVFLPLVFVTGSVGQMFRPFALAIAFSLLASLLVSVTIVPALSATFFKKGIKQHREKKLGLIGSNYKKVLNWSLNHKWIVIIISTLILIASIGLGATKLGTSFISTGEDKYMALTYTPEPGETEEGVLNHAEEVQKYLNKKDKVNTVQYSVGGATPTDPTGSSNSMAIMVEYDSNTPNFDEEPDKVLSHIEEYKHPGTWGNQDMGTGTDNKALEIAVTGPSLDSIKGTVKKVEDEMKDVKGLANVKSDLSQTYEQYNIKVDQNKASSYGLSASQLAMTLNQNTPEQTVTTVKEKGKSIDVKVKEDKDKNWTEEKLESTEVQTPAGQSIELSEIADLEKSSTPNKIETEAGDYTATVSTKVTNDDVGGMAQKVISKVNDIDKPNNVETKVGGANEDISKAISQLILAMIAAIIIVYLVLVLTFKGALAPFTILFSLPYTVIGVVIALVLTGETISVPSMIGMLMLIGIVVTNAIVLVDRVINKEKQGLEMKEALLEAGGTRIRPILMTAIATIGALLPMLFGEDSSIIISKGMAATVIGGLISSTLLTLIVVPVIYEILFSLKDKIINKRNKKNKS</sequence>
<feature type="transmembrane region" description="Helical" evidence="2">
    <location>
        <begin position="376"/>
        <end position="398"/>
    </location>
</feature>
<dbReference type="Pfam" id="PF00873">
    <property type="entry name" value="ACR_tran"/>
    <property type="match status" value="2"/>
</dbReference>
<dbReference type="EMBL" id="JARGCK010000005">
    <property type="protein sequence ID" value="MDK9866065.1"/>
    <property type="molecule type" value="Genomic_DNA"/>
</dbReference>
<dbReference type="Gene3D" id="3.30.70.1430">
    <property type="entry name" value="Multidrug efflux transporter AcrB pore domain"/>
    <property type="match status" value="2"/>
</dbReference>
<evidence type="ECO:0000313" key="3">
    <source>
        <dbReference type="EMBL" id="MDK9866065.1"/>
    </source>
</evidence>
<protein>
    <submittedName>
        <fullName evidence="3">Efflux RND transporter permease subunit</fullName>
    </submittedName>
</protein>
<feature type="transmembrane region" description="Helical" evidence="2">
    <location>
        <begin position="1023"/>
        <end position="1050"/>
    </location>
</feature>
<evidence type="ECO:0000256" key="1">
    <source>
        <dbReference type="SAM" id="MobiDB-lite"/>
    </source>
</evidence>
<evidence type="ECO:0000256" key="2">
    <source>
        <dbReference type="SAM" id="Phobius"/>
    </source>
</evidence>
<dbReference type="InterPro" id="IPR001036">
    <property type="entry name" value="Acrflvin-R"/>
</dbReference>
<dbReference type="PANTHER" id="PTHR32063">
    <property type="match status" value="1"/>
</dbReference>
<dbReference type="Gene3D" id="1.20.1640.10">
    <property type="entry name" value="Multidrug efflux transporter AcrB transmembrane domain"/>
    <property type="match status" value="3"/>
</dbReference>
<feature type="region of interest" description="Disordered" evidence="1">
    <location>
        <begin position="251"/>
        <end position="300"/>
    </location>
</feature>
<keyword evidence="2" id="KW-1133">Transmembrane helix</keyword>
<dbReference type="Proteomes" id="UP001174037">
    <property type="component" value="Unassembled WGS sequence"/>
</dbReference>
<dbReference type="Gene3D" id="3.30.70.1440">
    <property type="entry name" value="Multidrug efflux transporter AcrB pore domain"/>
    <property type="match status" value="1"/>
</dbReference>
<dbReference type="PANTHER" id="PTHR32063:SF0">
    <property type="entry name" value="SWARMING MOTILITY PROTEIN SWRC"/>
    <property type="match status" value="1"/>
</dbReference>
<organism evidence="3 4">
    <name type="scientific">Staphylococcus equorum</name>
    <dbReference type="NCBI Taxonomy" id="246432"/>
    <lineage>
        <taxon>Bacteria</taxon>
        <taxon>Bacillati</taxon>
        <taxon>Bacillota</taxon>
        <taxon>Bacilli</taxon>
        <taxon>Bacillales</taxon>
        <taxon>Staphylococcaceae</taxon>
        <taxon>Staphylococcus</taxon>
    </lineage>
</organism>
<gene>
    <name evidence="3" type="ORF">P1A27_08940</name>
</gene>
<feature type="transmembrane region" description="Helical" evidence="2">
    <location>
        <begin position="511"/>
        <end position="538"/>
    </location>
</feature>
<dbReference type="Gene3D" id="3.30.2090.10">
    <property type="entry name" value="Multidrug efflux transporter AcrB TolC docking domain, DN and DC subdomains"/>
    <property type="match status" value="3"/>
</dbReference>
<dbReference type="Gene3D" id="3.30.70.1320">
    <property type="entry name" value="Multidrug efflux transporter AcrB pore domain like"/>
    <property type="match status" value="2"/>
</dbReference>
<feature type="compositionally biased region" description="Low complexity" evidence="1">
    <location>
        <begin position="251"/>
        <end position="288"/>
    </location>
</feature>
<accession>A0AAW7AKA9</accession>
<dbReference type="RefSeq" id="WP_285323780.1">
    <property type="nucleotide sequence ID" value="NZ_JARGCK010000005.1"/>
</dbReference>
<feature type="transmembrane region" description="Helical" evidence="2">
    <location>
        <begin position="405"/>
        <end position="425"/>
    </location>
</feature>
<feature type="transmembrane region" description="Helical" evidence="2">
    <location>
        <begin position="431"/>
        <end position="452"/>
    </location>
</feature>
<dbReference type="PRINTS" id="PR00702">
    <property type="entry name" value="ACRIFLAVINRP"/>
</dbReference>
<dbReference type="SUPFAM" id="SSF82714">
    <property type="entry name" value="Multidrug efflux transporter AcrB TolC docking domain, DN and DC subdomains"/>
    <property type="match status" value="2"/>
</dbReference>
<feature type="transmembrane region" description="Helical" evidence="2">
    <location>
        <begin position="569"/>
        <end position="587"/>
    </location>
</feature>
<name>A0AAW7AKA9_9STAP</name>
<feature type="transmembrane region" description="Helical" evidence="2">
    <location>
        <begin position="894"/>
        <end position="913"/>
    </location>
</feature>
<feature type="transmembrane region" description="Helical" evidence="2">
    <location>
        <begin position="920"/>
        <end position="940"/>
    </location>
</feature>
<dbReference type="AlphaFoldDB" id="A0AAW7AKA9"/>
<dbReference type="SUPFAM" id="SSF82693">
    <property type="entry name" value="Multidrug efflux transporter AcrB pore domain, PN1, PN2, PC1 and PC2 subdomains"/>
    <property type="match status" value="2"/>
</dbReference>
<dbReference type="GO" id="GO:0042910">
    <property type="term" value="F:xenobiotic transmembrane transporter activity"/>
    <property type="evidence" value="ECO:0007669"/>
    <property type="project" value="TreeGrafter"/>
</dbReference>
<feature type="transmembrane region" description="Helical" evidence="2">
    <location>
        <begin position="483"/>
        <end position="505"/>
    </location>
</feature>
<dbReference type="GO" id="GO:0005886">
    <property type="term" value="C:plasma membrane"/>
    <property type="evidence" value="ECO:0007669"/>
    <property type="project" value="TreeGrafter"/>
</dbReference>
<dbReference type="InterPro" id="IPR027463">
    <property type="entry name" value="AcrB_DN_DC_subdom"/>
</dbReference>
<keyword evidence="2" id="KW-0812">Transmembrane</keyword>
<feature type="transmembrane region" description="Helical" evidence="2">
    <location>
        <begin position="992"/>
        <end position="1011"/>
    </location>
</feature>
<proteinExistence type="predicted"/>